<proteinExistence type="predicted"/>
<name>A0A9Q8WKR8_9PEZI</name>
<keyword evidence="3" id="KW-1185">Reference proteome</keyword>
<evidence type="ECO:0000313" key="2">
    <source>
        <dbReference type="EMBL" id="UQC86270.1"/>
    </source>
</evidence>
<evidence type="ECO:0000313" key="3">
    <source>
        <dbReference type="Proteomes" id="UP000830671"/>
    </source>
</evidence>
<dbReference type="EMBL" id="CP019478">
    <property type="protein sequence ID" value="UQC86270.1"/>
    <property type="molecule type" value="Genomic_DNA"/>
</dbReference>
<sequence>MESKPNVSSARLTLLFRRRGSSVFTDECSFGTATLPIEMRSLAVIPCFVGIWGVLGVSCCDPTSPNNTIPLAGSAYPNQGDILSSCITISPARNARWVGEMHMSLVQISPVPVTKGQLTNAYLGQDDIRRGSLDEKIELSADGSVFPSYVTEAPPSVRTPPEAPVGDPSMPKLDFKDDTLMKILDQGSSSGSHRWTYVSRKERSKSGGSMYWKPVGNKLNAPQSPQARVDVSVASINTKHSGALSVHIDGACELQKLLHVVEPLPSPRCGLVRVTHYSIGAWSACEAEAQNAYCLRSTRKSHILYEGQRAIQKRQDSETEAANSLYEFHDAFRNRLILDPPNHSDATCDRTQADLLQVQPTVCPVCEDIEPLEVKSADMHRWPYEEFSVKGGTLKESPPEGLKWPPDDDEKVTIRIRKQSISCAKSFFIKSLYQTQSANLFPTTSSHEMPVNKIFPAEEERRIWQAGICKMLPSSPNHGSITAAKDVPIGRLCIIQYFVEDWAHEAALMYAMYSGATLTLSGRWEQLSYRRHSSGFVTLDGHIVRGLRLSIMQGIYEGGDVKEMCFLRLAETYDIFIEFAPDDPPSLPQRWGSDLTEVLMSWKISGERGIAEVSEERTPSFSFPQSRGIEQGPLTPRPDSRKINPTGNRRHRERRLFCTTGDAINDDSKSEPSTISKAHHYDTASGGAYQALNADVGPFYGSDAKTTLFTRGYSTLIKVRKVGYRAANVYQINIFSAIRRWKILRKGGTFHKSACRKQLSLFNFSVAAISASLAPNHSKHCKSPEFYHETCIFLRWAVQK</sequence>
<feature type="region of interest" description="Disordered" evidence="1">
    <location>
        <begin position="151"/>
        <end position="171"/>
    </location>
</feature>
<accession>A0A9Q8WKR8</accession>
<dbReference type="KEGG" id="clup:CLUP02_11770"/>
<protein>
    <submittedName>
        <fullName evidence="2">Uncharacterized protein</fullName>
    </submittedName>
</protein>
<reference evidence="2" key="1">
    <citation type="journal article" date="2021" name="Mol. Plant Microbe Interact.">
        <title>Complete Genome Sequence of the Plant-Pathogenic Fungus Colletotrichum lupini.</title>
        <authorList>
            <person name="Baroncelli R."/>
            <person name="Pensec F."/>
            <person name="Da Lio D."/>
            <person name="Boufleur T."/>
            <person name="Vicente I."/>
            <person name="Sarrocco S."/>
            <person name="Picot A."/>
            <person name="Baraldi E."/>
            <person name="Sukno S."/>
            <person name="Thon M."/>
            <person name="Le Floch G."/>
        </authorList>
    </citation>
    <scope>NUCLEOTIDE SEQUENCE</scope>
    <source>
        <strain evidence="2">IMI 504893</strain>
    </source>
</reference>
<organism evidence="2 3">
    <name type="scientific">Colletotrichum lupini</name>
    <dbReference type="NCBI Taxonomy" id="145971"/>
    <lineage>
        <taxon>Eukaryota</taxon>
        <taxon>Fungi</taxon>
        <taxon>Dikarya</taxon>
        <taxon>Ascomycota</taxon>
        <taxon>Pezizomycotina</taxon>
        <taxon>Sordariomycetes</taxon>
        <taxon>Hypocreomycetidae</taxon>
        <taxon>Glomerellales</taxon>
        <taxon>Glomerellaceae</taxon>
        <taxon>Colletotrichum</taxon>
        <taxon>Colletotrichum acutatum species complex</taxon>
    </lineage>
</organism>
<dbReference type="RefSeq" id="XP_049147882.1">
    <property type="nucleotide sequence ID" value="XM_049290737.1"/>
</dbReference>
<gene>
    <name evidence="2" type="ORF">CLUP02_11770</name>
</gene>
<dbReference type="AlphaFoldDB" id="A0A9Q8WKR8"/>
<dbReference type="Proteomes" id="UP000830671">
    <property type="component" value="Chromosome 6"/>
</dbReference>
<dbReference type="GeneID" id="73345747"/>
<evidence type="ECO:0000256" key="1">
    <source>
        <dbReference type="SAM" id="MobiDB-lite"/>
    </source>
</evidence>
<feature type="region of interest" description="Disordered" evidence="1">
    <location>
        <begin position="610"/>
        <end position="675"/>
    </location>
</feature>